<dbReference type="Proteomes" id="UP000182658">
    <property type="component" value="Unassembled WGS sequence"/>
</dbReference>
<feature type="region of interest" description="Disordered" evidence="2">
    <location>
        <begin position="208"/>
        <end position="247"/>
    </location>
</feature>
<dbReference type="OrthoDB" id="4850804at2759"/>
<gene>
    <name evidence="3" type="ORF">CONLIGDRAFT_642743</name>
</gene>
<organism evidence="3 4">
    <name type="scientific">Coniochaeta ligniaria NRRL 30616</name>
    <dbReference type="NCBI Taxonomy" id="1408157"/>
    <lineage>
        <taxon>Eukaryota</taxon>
        <taxon>Fungi</taxon>
        <taxon>Dikarya</taxon>
        <taxon>Ascomycota</taxon>
        <taxon>Pezizomycotina</taxon>
        <taxon>Sordariomycetes</taxon>
        <taxon>Sordariomycetidae</taxon>
        <taxon>Coniochaetales</taxon>
        <taxon>Coniochaetaceae</taxon>
        <taxon>Coniochaeta</taxon>
    </lineage>
</organism>
<reference evidence="3 4" key="1">
    <citation type="submission" date="2016-10" db="EMBL/GenBank/DDBJ databases">
        <title>Draft genome sequence of Coniochaeta ligniaria NRRL30616, a lignocellulolytic fungus for bioabatement of inhibitors in plant biomass hydrolysates.</title>
        <authorList>
            <consortium name="DOE Joint Genome Institute"/>
            <person name="Jimenez D.J."/>
            <person name="Hector R.E."/>
            <person name="Riley R."/>
            <person name="Sun H."/>
            <person name="Grigoriev I.V."/>
            <person name="Van Elsas J.D."/>
            <person name="Nichols N.N."/>
        </authorList>
    </citation>
    <scope>NUCLEOTIDE SEQUENCE [LARGE SCALE GENOMIC DNA]</scope>
    <source>
        <strain evidence="3 4">NRRL 30616</strain>
    </source>
</reference>
<keyword evidence="4" id="KW-1185">Reference proteome</keyword>
<dbReference type="EMBL" id="KV875096">
    <property type="protein sequence ID" value="OIW30679.1"/>
    <property type="molecule type" value="Genomic_DNA"/>
</dbReference>
<evidence type="ECO:0008006" key="5">
    <source>
        <dbReference type="Google" id="ProtNLM"/>
    </source>
</evidence>
<evidence type="ECO:0000313" key="4">
    <source>
        <dbReference type="Proteomes" id="UP000182658"/>
    </source>
</evidence>
<name>A0A1J7ISQ8_9PEZI</name>
<accession>A0A1J7ISQ8</accession>
<evidence type="ECO:0000256" key="1">
    <source>
        <dbReference type="ARBA" id="ARBA00023242"/>
    </source>
</evidence>
<dbReference type="CDD" id="cd00067">
    <property type="entry name" value="GAL4"/>
    <property type="match status" value="1"/>
</dbReference>
<sequence>MSRKISTSSFQGFSVFQPALGNSLQWLPALGSYELEEMIHSFLPGPASIQDKRAHISMDFFEYSRQTGETFKFYPVYTGSFASATTDSPASSSAMQDSGYGSSFNASPVVSDMSPWTPSLSASTPASTSSDSRTKSRPGQSQRTTSASSRQPLDFSNHPGMRILTKDGRDITNSASRGCKSKEQRDHAHLMRIIKACDACRRKKIRCDPSHKKRTSSQAQPSRPDSKQTKKATVAIHESPGQDFSFATPYSTDSTPSFDTEVTPAGSFDGLNENSDDFWQQFVHFDGQGVSIPGEHDFFLDPAGYVVSSYGSSSASPSQSFLPSTPGLPDNHGVLPDLAVQEPALPYLNPGDSYGTNYQDFNLYSPSPTSDLLDEEPQFVRKSHRKGHTSKQDNLLESSLQQAPHEPPNIDGYLYLHDGQGHQHGDLLETNVSDWSHVNVNGSRAQNAGDSVNDMHEIIPTTSDPGKDALVAPGGQPRLQPSPSLGTDWVPTRTSSGGLVPVQSLEAGVQTPALAVAARYPTALVPSVQSDSASAVINGRLYTSRVVDTYGSLPTVSQVRRVRAEIPLAGLAQAGGSRPAQMAGEQSSAGQSGGVNWGIFAPALQQAASLSLRRGLFTRSAFISEPNGCADVVARDRVPSSLLSGADWHEHGASEGINGEAVRTGLREAPRAPYVPSASASMAVPNACESGVLASSVLPPPPRQGVPDVPSEGCLSPTITLDHFVNFGLVSCLLALLVRWASLGWQLELLFALAFTVSSRLCPSHERTMDRFRSAATKQAGVLRRCFPRDSIVVVD</sequence>
<evidence type="ECO:0000256" key="2">
    <source>
        <dbReference type="SAM" id="MobiDB-lite"/>
    </source>
</evidence>
<feature type="compositionally biased region" description="Low complexity" evidence="2">
    <location>
        <begin position="115"/>
        <end position="131"/>
    </location>
</feature>
<dbReference type="InterPro" id="IPR036864">
    <property type="entry name" value="Zn2-C6_fun-type_DNA-bd_sf"/>
</dbReference>
<dbReference type="SUPFAM" id="SSF57701">
    <property type="entry name" value="Zn2/Cys6 DNA-binding domain"/>
    <property type="match status" value="1"/>
</dbReference>
<proteinExistence type="predicted"/>
<dbReference type="InterPro" id="IPR001138">
    <property type="entry name" value="Zn2Cys6_DnaBD"/>
</dbReference>
<dbReference type="GO" id="GO:0000981">
    <property type="term" value="F:DNA-binding transcription factor activity, RNA polymerase II-specific"/>
    <property type="evidence" value="ECO:0007669"/>
    <property type="project" value="InterPro"/>
</dbReference>
<dbReference type="GO" id="GO:0008270">
    <property type="term" value="F:zinc ion binding"/>
    <property type="evidence" value="ECO:0007669"/>
    <property type="project" value="InterPro"/>
</dbReference>
<keyword evidence="1" id="KW-0539">Nucleus</keyword>
<feature type="compositionally biased region" description="Low complexity" evidence="2">
    <location>
        <begin position="140"/>
        <end position="151"/>
    </location>
</feature>
<feature type="region of interest" description="Disordered" evidence="2">
    <location>
        <begin position="115"/>
        <end position="186"/>
    </location>
</feature>
<protein>
    <recommendedName>
        <fullName evidence="5">Zn(2)-C6 fungal-type domain-containing protein</fullName>
    </recommendedName>
</protein>
<dbReference type="InParanoid" id="A0A1J7ISQ8"/>
<dbReference type="AlphaFoldDB" id="A0A1J7ISQ8"/>
<evidence type="ECO:0000313" key="3">
    <source>
        <dbReference type="EMBL" id="OIW30679.1"/>
    </source>
</evidence>